<feature type="signal peptide" evidence="1">
    <location>
        <begin position="1"/>
        <end position="19"/>
    </location>
</feature>
<dbReference type="Gene3D" id="3.10.450.50">
    <property type="match status" value="1"/>
</dbReference>
<proteinExistence type="predicted"/>
<comment type="caution">
    <text evidence="2">The sequence shown here is derived from an EMBL/GenBank/DDBJ whole genome shotgun (WGS) entry which is preliminary data.</text>
</comment>
<organism evidence="2 3">
    <name type="scientific">Telluria mixta</name>
    <dbReference type="NCBI Taxonomy" id="34071"/>
    <lineage>
        <taxon>Bacteria</taxon>
        <taxon>Pseudomonadati</taxon>
        <taxon>Pseudomonadota</taxon>
        <taxon>Betaproteobacteria</taxon>
        <taxon>Burkholderiales</taxon>
        <taxon>Oxalobacteraceae</taxon>
        <taxon>Telluria group</taxon>
        <taxon>Telluria</taxon>
    </lineage>
</organism>
<name>A0ABT2BZ13_9BURK</name>
<dbReference type="PANTHER" id="PTHR36573:SF1">
    <property type="entry name" value="INTERMEMBRANE PHOSPHOLIPID TRANSPORT SYSTEM BINDING PROTEIN MLAC"/>
    <property type="match status" value="1"/>
</dbReference>
<dbReference type="RefSeq" id="WP_259449487.1">
    <property type="nucleotide sequence ID" value="NZ_CP119520.1"/>
</dbReference>
<reference evidence="2" key="1">
    <citation type="submission" date="2022-08" db="EMBL/GenBank/DDBJ databases">
        <title>Reclassification of Massilia species as members of the genera Telluria, Duganella, Pseudoduganella, Mokoshia gen. nov. and Zemynaea gen. nov. using orthogonal and non-orthogonal genome-based approaches.</title>
        <authorList>
            <person name="Bowman J.P."/>
        </authorList>
    </citation>
    <scope>NUCLEOTIDE SEQUENCE</scope>
    <source>
        <strain evidence="2">LMG 11547</strain>
    </source>
</reference>
<dbReference type="Proteomes" id="UP001165263">
    <property type="component" value="Unassembled WGS sequence"/>
</dbReference>
<dbReference type="Gene3D" id="1.10.10.640">
    <property type="entry name" value="phospholipid-binding protein"/>
    <property type="match status" value="1"/>
</dbReference>
<evidence type="ECO:0000313" key="3">
    <source>
        <dbReference type="Proteomes" id="UP001165263"/>
    </source>
</evidence>
<feature type="chain" id="PRO_5045367019" evidence="1">
    <location>
        <begin position="20"/>
        <end position="203"/>
    </location>
</feature>
<protein>
    <submittedName>
        <fullName evidence="2">ABC transporter substrate-binding protein</fullName>
    </submittedName>
</protein>
<keyword evidence="3" id="KW-1185">Reference proteome</keyword>
<dbReference type="PIRSF" id="PIRSF004649">
    <property type="entry name" value="MlaC"/>
    <property type="match status" value="1"/>
</dbReference>
<dbReference type="EMBL" id="JANUHC010000004">
    <property type="protein sequence ID" value="MCS0630378.1"/>
    <property type="molecule type" value="Genomic_DNA"/>
</dbReference>
<sequence>MKLSPFLFAFVFSMPLACAGQTAERTPEQTLRSTIDKVMTAIRGDPGARAGDPERTLAIVRRDFLPSTDFMLTTQYAVGSAWAQATPAQREALFREFQTLLARTYAIQLTQIQQENMQFRYAPAGRPAPNATDAVVRTTVVTGGDTMPIDYRMHKTPAGWKIYDINMMGAWMIQVYRQQFAARLTAEGIDGLVRYLAAHNRGP</sequence>
<keyword evidence="1" id="KW-0732">Signal</keyword>
<gene>
    <name evidence="2" type="ORF">NX786_13630</name>
</gene>
<dbReference type="PANTHER" id="PTHR36573">
    <property type="entry name" value="INTERMEMBRANE PHOSPHOLIPID TRANSPORT SYSTEM BINDING PROTEIN MLAC"/>
    <property type="match status" value="1"/>
</dbReference>
<dbReference type="InterPro" id="IPR008869">
    <property type="entry name" value="MlaC/ttg2D"/>
</dbReference>
<evidence type="ECO:0000313" key="2">
    <source>
        <dbReference type="EMBL" id="MCS0630378.1"/>
    </source>
</evidence>
<dbReference type="Pfam" id="PF05494">
    <property type="entry name" value="MlaC"/>
    <property type="match status" value="1"/>
</dbReference>
<evidence type="ECO:0000256" key="1">
    <source>
        <dbReference type="SAM" id="SignalP"/>
    </source>
</evidence>
<accession>A0ABT2BZ13</accession>